<evidence type="ECO:0000256" key="2">
    <source>
        <dbReference type="ARBA" id="ARBA00022801"/>
    </source>
</evidence>
<organism evidence="5 6">
    <name type="scientific">Perspicuibacillus lycopersici</name>
    <dbReference type="NCBI Taxonomy" id="1325689"/>
    <lineage>
        <taxon>Bacteria</taxon>
        <taxon>Bacillati</taxon>
        <taxon>Bacillota</taxon>
        <taxon>Bacilli</taxon>
        <taxon>Bacillales</taxon>
        <taxon>Bacillaceae</taxon>
        <taxon>Perspicuibacillus</taxon>
    </lineage>
</organism>
<dbReference type="PROSITE" id="PS00893">
    <property type="entry name" value="NUDIX_BOX"/>
    <property type="match status" value="1"/>
</dbReference>
<evidence type="ECO:0000256" key="3">
    <source>
        <dbReference type="RuleBase" id="RU003476"/>
    </source>
</evidence>
<protein>
    <submittedName>
        <fullName evidence="5">NUDIX domain-containing protein</fullName>
    </submittedName>
</protein>
<keyword evidence="6" id="KW-1185">Reference proteome</keyword>
<gene>
    <name evidence="5" type="ORF">OEV98_00470</name>
</gene>
<dbReference type="PROSITE" id="PS51462">
    <property type="entry name" value="NUDIX"/>
    <property type="match status" value="1"/>
</dbReference>
<keyword evidence="2 3" id="KW-0378">Hydrolase</keyword>
<dbReference type="PRINTS" id="PR00502">
    <property type="entry name" value="NUDIXFAMILY"/>
</dbReference>
<evidence type="ECO:0000256" key="1">
    <source>
        <dbReference type="ARBA" id="ARBA00005582"/>
    </source>
</evidence>
<dbReference type="InterPro" id="IPR015797">
    <property type="entry name" value="NUDIX_hydrolase-like_dom_sf"/>
</dbReference>
<dbReference type="InterPro" id="IPR020476">
    <property type="entry name" value="Nudix_hydrolase"/>
</dbReference>
<sequence>MEQKIIVVLKGVIIHNGKVLIVQRADHDETGAGTWETVGGKLEFGENLEAALIREIQEEANINVRVEKLLYATTFLTNSMRQVVILTYLCTSNQSTIQLSSEHQNYKWANKEELLKKLPPEMIADFEKHHVIDQIV</sequence>
<proteinExistence type="inferred from homology"/>
<dbReference type="InterPro" id="IPR000086">
    <property type="entry name" value="NUDIX_hydrolase_dom"/>
</dbReference>
<evidence type="ECO:0000313" key="5">
    <source>
        <dbReference type="EMBL" id="MCU9612030.1"/>
    </source>
</evidence>
<dbReference type="Pfam" id="PF00293">
    <property type="entry name" value="NUDIX"/>
    <property type="match status" value="1"/>
</dbReference>
<dbReference type="InterPro" id="IPR020084">
    <property type="entry name" value="NUDIX_hydrolase_CS"/>
</dbReference>
<dbReference type="CDD" id="cd04699">
    <property type="entry name" value="NUDIX_MutT_Nudt1"/>
    <property type="match status" value="1"/>
</dbReference>
<dbReference type="PANTHER" id="PTHR43736:SF1">
    <property type="entry name" value="DIHYDRONEOPTERIN TRIPHOSPHATE DIPHOSPHATASE"/>
    <property type="match status" value="1"/>
</dbReference>
<dbReference type="SUPFAM" id="SSF55811">
    <property type="entry name" value="Nudix"/>
    <property type="match status" value="1"/>
</dbReference>
<name>A0AAE3ITV9_9BACI</name>
<reference evidence="5" key="1">
    <citation type="submission" date="2022-10" db="EMBL/GenBank/DDBJ databases">
        <title>Description of Fervidibacillus gen. nov. in the family Fervidibacillaceae fam. nov. with two species, Fervidibacillus albus sp. nov., and Fervidibacillus halotolerans sp. nov., isolated from tidal flat sediments.</title>
        <authorList>
            <person name="Kwon K.K."/>
            <person name="Yang S.-H."/>
        </authorList>
    </citation>
    <scope>NUCLEOTIDE SEQUENCE</scope>
    <source>
        <strain evidence="5">JCM 19140</strain>
    </source>
</reference>
<dbReference type="Gene3D" id="3.90.79.10">
    <property type="entry name" value="Nucleoside Triphosphate Pyrophosphohydrolase"/>
    <property type="match status" value="1"/>
</dbReference>
<comment type="caution">
    <text evidence="5">The sequence shown here is derived from an EMBL/GenBank/DDBJ whole genome shotgun (WGS) entry which is preliminary data.</text>
</comment>
<dbReference type="AlphaFoldDB" id="A0AAE3ITV9"/>
<dbReference type="EMBL" id="JAOUSF010000001">
    <property type="protein sequence ID" value="MCU9612030.1"/>
    <property type="molecule type" value="Genomic_DNA"/>
</dbReference>
<evidence type="ECO:0000259" key="4">
    <source>
        <dbReference type="PROSITE" id="PS51462"/>
    </source>
</evidence>
<dbReference type="GO" id="GO:0016787">
    <property type="term" value="F:hydrolase activity"/>
    <property type="evidence" value="ECO:0007669"/>
    <property type="project" value="UniProtKB-KW"/>
</dbReference>
<feature type="domain" description="Nudix hydrolase" evidence="4">
    <location>
        <begin position="4"/>
        <end position="136"/>
    </location>
</feature>
<dbReference type="RefSeq" id="WP_263071164.1">
    <property type="nucleotide sequence ID" value="NZ_JAOUSF010000001.1"/>
</dbReference>
<comment type="similarity">
    <text evidence="1 3">Belongs to the Nudix hydrolase family.</text>
</comment>
<dbReference type="Proteomes" id="UP001209318">
    <property type="component" value="Unassembled WGS sequence"/>
</dbReference>
<dbReference type="PANTHER" id="PTHR43736">
    <property type="entry name" value="ADP-RIBOSE PYROPHOSPHATASE"/>
    <property type="match status" value="1"/>
</dbReference>
<evidence type="ECO:0000313" key="6">
    <source>
        <dbReference type="Proteomes" id="UP001209318"/>
    </source>
</evidence>
<accession>A0AAE3ITV9</accession>